<feature type="compositionally biased region" description="Basic and acidic residues" evidence="1">
    <location>
        <begin position="90"/>
        <end position="103"/>
    </location>
</feature>
<dbReference type="OMA" id="MNCRESI"/>
<proteinExistence type="predicted"/>
<reference evidence="3 4" key="1">
    <citation type="journal article" date="2013" name="PLoS Genet.">
        <title>Genomic mechanisms accounting for the adaptation to parasitism in nematode-trapping fungi.</title>
        <authorList>
            <person name="Meerupati T."/>
            <person name="Andersson K.M."/>
            <person name="Friman E."/>
            <person name="Kumar D."/>
            <person name="Tunlid A."/>
            <person name="Ahren D."/>
        </authorList>
    </citation>
    <scope>NUCLEOTIDE SEQUENCE [LARGE SCALE GENOMIC DNA]</scope>
    <source>
        <strain evidence="3 4">CBS 200.50</strain>
    </source>
</reference>
<organism evidence="3 4">
    <name type="scientific">Dactylellina haptotyla (strain CBS 200.50)</name>
    <name type="common">Nematode-trapping fungus</name>
    <name type="synonym">Monacrosporium haptotylum</name>
    <dbReference type="NCBI Taxonomy" id="1284197"/>
    <lineage>
        <taxon>Eukaryota</taxon>
        <taxon>Fungi</taxon>
        <taxon>Dikarya</taxon>
        <taxon>Ascomycota</taxon>
        <taxon>Pezizomycotina</taxon>
        <taxon>Orbiliomycetes</taxon>
        <taxon>Orbiliales</taxon>
        <taxon>Orbiliaceae</taxon>
        <taxon>Dactylellina</taxon>
    </lineage>
</organism>
<evidence type="ECO:0000256" key="2">
    <source>
        <dbReference type="SAM" id="Phobius"/>
    </source>
</evidence>
<sequence>MELRVLIPVGCVLGVLLLVTIILVIVIIARKRRIRQKSKEWQQHGVVEDNYSISWSDPGLSRGVSVRSGKLVRSQSKRRVKDAPKTTVESVRDDNENHAVKRDMGSLQFMNSISHITGRISPGIGRALSVGSHKTSINSSEKSRQISPMPTTDEESGTSSLHLVDISKRPSSSNRRKSPHSRSSSKSNLHDMPVPEDMTLQGRDSILLPSPPSSVHILTPTHSRHSRQSQSHSSFTFTPVTPRASVSLFPLSAPPGQQRRPSAAAQAATASLANHVFPGNTHNTRRPSFLQNSITADRLPTTPSTSVFDSSPATLAQYADELAPRQNGRPKVSQIQIPASKGASPRAPSSAAHGSSDSGSPVHDELSRAQNFENWSFSPTESQYSGFEDENFPTPYNEVSRPQYMRAPSSAVGNPMSGGTPPRKESFASYAQMRRESMRRDSFGGAMPVRRESHGLSTLRRDSTTSFMSSTPKFATGPRVYRQSQLHPDTSQQGDALVHSYSDHSLQSNYMPQHNERQLDPMNIIPSVNESKSSIVSLSSTGSAGSDGFTANGGLSPPPLQKASFESTRAELTASMEVQFSTMVNTRLQQSKPPVTPPQYANGKPFGVFGGQGTFEISPSHGHRRLAKGFVPETVAETNENVPPSPTSTITTETVTETSGEGMSPDRAVGGVVSHN</sequence>
<gene>
    <name evidence="3" type="ORF">H072_7767</name>
</gene>
<name>S8BTC5_DACHA</name>
<evidence type="ECO:0000313" key="4">
    <source>
        <dbReference type="Proteomes" id="UP000015100"/>
    </source>
</evidence>
<evidence type="ECO:0000256" key="1">
    <source>
        <dbReference type="SAM" id="MobiDB-lite"/>
    </source>
</evidence>
<dbReference type="EMBL" id="AQGS01000546">
    <property type="protein sequence ID" value="EPS38482.1"/>
    <property type="molecule type" value="Genomic_DNA"/>
</dbReference>
<protein>
    <submittedName>
        <fullName evidence="3">Uncharacterized protein</fullName>
    </submittedName>
</protein>
<feature type="compositionally biased region" description="Basic and acidic residues" evidence="1">
    <location>
        <begin position="449"/>
        <end position="459"/>
    </location>
</feature>
<dbReference type="AlphaFoldDB" id="S8BTC5"/>
<feature type="transmembrane region" description="Helical" evidence="2">
    <location>
        <begin position="6"/>
        <end position="29"/>
    </location>
</feature>
<feature type="region of interest" description="Disordered" evidence="1">
    <location>
        <begin position="438"/>
        <end position="459"/>
    </location>
</feature>
<keyword evidence="2" id="KW-0472">Membrane</keyword>
<dbReference type="HOGENOM" id="CLU_442125_0_0_1"/>
<feature type="region of interest" description="Disordered" evidence="1">
    <location>
        <begin position="130"/>
        <end position="238"/>
    </location>
</feature>
<reference evidence="4" key="2">
    <citation type="submission" date="2013-04" db="EMBL/GenBank/DDBJ databases">
        <title>Genomic mechanisms accounting for the adaptation to parasitism in nematode-trapping fungi.</title>
        <authorList>
            <person name="Ahren D.G."/>
        </authorList>
    </citation>
    <scope>NUCLEOTIDE SEQUENCE [LARGE SCALE GENOMIC DNA]</scope>
    <source>
        <strain evidence="4">CBS 200.50</strain>
    </source>
</reference>
<dbReference type="Proteomes" id="UP000015100">
    <property type="component" value="Unassembled WGS sequence"/>
</dbReference>
<accession>S8BTC5</accession>
<feature type="region of interest" description="Disordered" evidence="1">
    <location>
        <begin position="537"/>
        <end position="559"/>
    </location>
</feature>
<keyword evidence="2" id="KW-1133">Transmembrane helix</keyword>
<evidence type="ECO:0000313" key="3">
    <source>
        <dbReference type="EMBL" id="EPS38482.1"/>
    </source>
</evidence>
<keyword evidence="2" id="KW-0812">Transmembrane</keyword>
<dbReference type="OrthoDB" id="5412264at2759"/>
<feature type="region of interest" description="Disordered" evidence="1">
    <location>
        <begin position="637"/>
        <end position="676"/>
    </location>
</feature>
<feature type="region of interest" description="Disordered" evidence="1">
    <location>
        <begin position="77"/>
        <end position="103"/>
    </location>
</feature>
<feature type="compositionally biased region" description="Polar residues" evidence="1">
    <location>
        <begin position="132"/>
        <end position="150"/>
    </location>
</feature>
<feature type="compositionally biased region" description="Low complexity" evidence="1">
    <location>
        <begin position="647"/>
        <end position="662"/>
    </location>
</feature>
<comment type="caution">
    <text evidence="3">The sequence shown here is derived from an EMBL/GenBank/DDBJ whole genome shotgun (WGS) entry which is preliminary data.</text>
</comment>
<keyword evidence="4" id="KW-1185">Reference proteome</keyword>
<feature type="region of interest" description="Disordered" evidence="1">
    <location>
        <begin position="322"/>
        <end position="366"/>
    </location>
</feature>
<feature type="compositionally biased region" description="Low complexity" evidence="1">
    <location>
        <begin position="347"/>
        <end position="361"/>
    </location>
</feature>